<keyword evidence="2" id="KW-1185">Reference proteome</keyword>
<proteinExistence type="predicted"/>
<comment type="caution">
    <text evidence="1">The sequence shown here is derived from an EMBL/GenBank/DDBJ whole genome shotgun (WGS) entry which is preliminary data.</text>
</comment>
<evidence type="ECO:0000313" key="1">
    <source>
        <dbReference type="EMBL" id="CAH1784976.1"/>
    </source>
</evidence>
<dbReference type="PANTHER" id="PTHR11412">
    <property type="entry name" value="MACROGLOBULIN / COMPLEMENT"/>
    <property type="match status" value="1"/>
</dbReference>
<dbReference type="SUPFAM" id="SSF48239">
    <property type="entry name" value="Terpenoid cyclases/Protein prenyltransferases"/>
    <property type="match status" value="1"/>
</dbReference>
<dbReference type="InterPro" id="IPR009048">
    <property type="entry name" value="A-macroglobulin_rcpt-bd"/>
</dbReference>
<dbReference type="OrthoDB" id="26184at2759"/>
<dbReference type="Gene3D" id="2.60.40.690">
    <property type="entry name" value="Alpha-macroglobulin, receptor-binding domain"/>
    <property type="match status" value="1"/>
</dbReference>
<reference evidence="1" key="1">
    <citation type="submission" date="2022-03" db="EMBL/GenBank/DDBJ databases">
        <authorList>
            <person name="Martin C."/>
        </authorList>
    </citation>
    <scope>NUCLEOTIDE SEQUENCE</scope>
</reference>
<protein>
    <submittedName>
        <fullName evidence="1">Uncharacterized protein</fullName>
    </submittedName>
</protein>
<accession>A0A8J1T4Y4</accession>
<dbReference type="Proteomes" id="UP000749559">
    <property type="component" value="Unassembled WGS sequence"/>
</dbReference>
<evidence type="ECO:0000313" key="2">
    <source>
        <dbReference type="Proteomes" id="UP000749559"/>
    </source>
</evidence>
<dbReference type="PANTHER" id="PTHR11412:SF146">
    <property type="entry name" value="CD109 ANTIGEN"/>
    <property type="match status" value="1"/>
</dbReference>
<dbReference type="InterPro" id="IPR050473">
    <property type="entry name" value="A2M/Complement_sys"/>
</dbReference>
<dbReference type="Pfam" id="PF07677">
    <property type="entry name" value="A2M_recep"/>
    <property type="match status" value="1"/>
</dbReference>
<dbReference type="EMBL" id="CAIIXF020000005">
    <property type="protein sequence ID" value="CAH1784976.1"/>
    <property type="molecule type" value="Genomic_DNA"/>
</dbReference>
<dbReference type="Gene3D" id="1.50.10.20">
    <property type="match status" value="1"/>
</dbReference>
<dbReference type="AlphaFoldDB" id="A0A8J1T4Y4"/>
<dbReference type="InterPro" id="IPR036595">
    <property type="entry name" value="A-macroglobulin_rcpt-bd_sf"/>
</dbReference>
<organism evidence="1 2">
    <name type="scientific">Owenia fusiformis</name>
    <name type="common">Polychaete worm</name>
    <dbReference type="NCBI Taxonomy" id="6347"/>
    <lineage>
        <taxon>Eukaryota</taxon>
        <taxon>Metazoa</taxon>
        <taxon>Spiralia</taxon>
        <taxon>Lophotrochozoa</taxon>
        <taxon>Annelida</taxon>
        <taxon>Polychaeta</taxon>
        <taxon>Sedentaria</taxon>
        <taxon>Canalipalpata</taxon>
        <taxon>Sabellida</taxon>
        <taxon>Oweniida</taxon>
        <taxon>Oweniidae</taxon>
        <taxon>Owenia</taxon>
    </lineage>
</organism>
<dbReference type="InterPro" id="IPR008930">
    <property type="entry name" value="Terpenoid_cyclase/PrenylTrfase"/>
</dbReference>
<dbReference type="InterPro" id="IPR011626">
    <property type="entry name" value="Alpha-macroglobulin_TED"/>
</dbReference>
<dbReference type="GO" id="GO:0005615">
    <property type="term" value="C:extracellular space"/>
    <property type="evidence" value="ECO:0007669"/>
    <property type="project" value="InterPro"/>
</dbReference>
<sequence>MMQTLVLVVGYETLCDEVIVDGYDIEVPAVMATSYALMCYVHNNYIDEASKIMYWIQHRRKTLGGWASTMDTITAIQALHNYGLTNPNRDIYYMEVEVTATSTPGWKEVVVLDRTNFNVAQEIEIPNVYGSIKITARGNGLALIQVETEVNVEFQDLMEPGADLPEDQDFDSHFDLEISLDWAGRNFSTMYITTCTRWVRTDLSPHSQLAFIDLEIPSGYYIIKEELRKQQKKYPFIKRSKYSAESRMLSIYFEKIGTDWICPKIRADRWYPVANISIQNFAIVGEYYEPEIQNATLYTVYNLNFLHVCQVCGSFECPYCPHYNTGTPTNTWNVHSCFLYIFGTTVALFIRMNNMFLDFR</sequence>
<name>A0A8J1T4Y4_OWEFU</name>
<gene>
    <name evidence="1" type="ORF">OFUS_LOCUS11092</name>
</gene>
<dbReference type="SUPFAM" id="SSF49410">
    <property type="entry name" value="Alpha-macroglobulin receptor domain"/>
    <property type="match status" value="1"/>
</dbReference>
<dbReference type="SMART" id="SM01361">
    <property type="entry name" value="A2M_recep"/>
    <property type="match status" value="1"/>
</dbReference>
<dbReference type="Pfam" id="PF07678">
    <property type="entry name" value="TED_complement"/>
    <property type="match status" value="1"/>
</dbReference>